<dbReference type="PROSITE" id="PS51257">
    <property type="entry name" value="PROKAR_LIPOPROTEIN"/>
    <property type="match status" value="1"/>
</dbReference>
<reference evidence="6 7" key="1">
    <citation type="submission" date="2024-08" db="EMBL/GenBank/DDBJ databases">
        <title>Draft Genome Sequence of Legionella lytica strain DSB2004, Isolated From a Fire Sprinkler System.</title>
        <authorList>
            <person name="Everhart A.D."/>
            <person name="Kidane D.T."/>
            <person name="Farone A.L."/>
            <person name="Farone M.B."/>
        </authorList>
    </citation>
    <scope>NUCLEOTIDE SEQUENCE [LARGE SCALE GENOMIC DNA]</scope>
    <source>
        <strain evidence="6 7">DSB2004</strain>
    </source>
</reference>
<comment type="function">
    <text evidence="4">Part of the outer membrane protein assembly complex, which is involved in assembly and insertion of beta-barrel proteins into the outer membrane.</text>
</comment>
<organism evidence="6 7">
    <name type="scientific">Legionella lytica</name>
    <dbReference type="NCBI Taxonomy" id="96232"/>
    <lineage>
        <taxon>Bacteria</taxon>
        <taxon>Pseudomonadati</taxon>
        <taxon>Pseudomonadota</taxon>
        <taxon>Gammaproteobacteria</taxon>
        <taxon>Legionellales</taxon>
        <taxon>Legionellaceae</taxon>
        <taxon>Legionella</taxon>
    </lineage>
</organism>
<gene>
    <name evidence="4 6" type="primary">bamB</name>
    <name evidence="6" type="ORF">ACD661_02860</name>
</gene>
<evidence type="ECO:0000313" key="6">
    <source>
        <dbReference type="EMBL" id="MFJ1267493.1"/>
    </source>
</evidence>
<comment type="caution">
    <text evidence="6">The sequence shown here is derived from an EMBL/GenBank/DDBJ whole genome shotgun (WGS) entry which is preliminary data.</text>
</comment>
<protein>
    <recommendedName>
        <fullName evidence="4">Outer membrane protein assembly factor BamB</fullName>
    </recommendedName>
</protein>
<dbReference type="InterPro" id="IPR015943">
    <property type="entry name" value="WD40/YVTN_repeat-like_dom_sf"/>
</dbReference>
<dbReference type="NCBIfam" id="TIGR03300">
    <property type="entry name" value="assembly_YfgL"/>
    <property type="match status" value="1"/>
</dbReference>
<dbReference type="Proteomes" id="UP001615550">
    <property type="component" value="Unassembled WGS sequence"/>
</dbReference>
<dbReference type="SUPFAM" id="SSF50998">
    <property type="entry name" value="Quinoprotein alcohol dehydrogenase-like"/>
    <property type="match status" value="1"/>
</dbReference>
<dbReference type="InterPro" id="IPR002372">
    <property type="entry name" value="PQQ_rpt_dom"/>
</dbReference>
<keyword evidence="4" id="KW-0449">Lipoprotein</keyword>
<comment type="similarity">
    <text evidence="4">Belongs to the BamB family.</text>
</comment>
<keyword evidence="3 4" id="KW-0998">Cell outer membrane</keyword>
<keyword evidence="7" id="KW-1185">Reference proteome</keyword>
<dbReference type="RefSeq" id="WP_400186159.1">
    <property type="nucleotide sequence ID" value="NZ_JBGORX010000001.1"/>
</dbReference>
<dbReference type="InterPro" id="IPR011047">
    <property type="entry name" value="Quinoprotein_ADH-like_sf"/>
</dbReference>
<sequence>MKVKLSILALCVAMQGCSKVDDYLLGKDNTPKPKALAELQDKIKVAQGWSAPVGKSTKNKEYLRLKPVIRGGLIYTADASGLVRAVSKRDGQILWTTPLKHGLVSGPTLGNGYLAMGTDNSSVVLLNQADGKRVWQKKVSGEVLSPPAVTHGKVIAKTIDGRVYAFNAKDGKHLWMAEHGSPSLILKASSSPVVVGGLVLIGFSDGKMDAYDISSGRLVWQRSIAYASGASDVEQLVDIDADPIIDGSVAYLGSYQGYIGALSLNDGQFIWKKPGSVYKNMLLSGNTLYVSDSHDVIWSINKQTGQVNWKQKVLKARGLTEPALVGTNLVVGDKTGYLHFIDPQNGEMLARFKAAGGVSISPSVTGRTLYVLTDNGILSKLSVS</sequence>
<dbReference type="SMART" id="SM00564">
    <property type="entry name" value="PQQ"/>
    <property type="match status" value="7"/>
</dbReference>
<comment type="subcellular location">
    <subcellularLocation>
        <location evidence="4">Cell outer membrane</location>
        <topology evidence="4">Lipid-anchor</topology>
    </subcellularLocation>
</comment>
<proteinExistence type="inferred from homology"/>
<evidence type="ECO:0000256" key="1">
    <source>
        <dbReference type="ARBA" id="ARBA00022729"/>
    </source>
</evidence>
<evidence type="ECO:0000256" key="3">
    <source>
        <dbReference type="ARBA" id="ARBA00023237"/>
    </source>
</evidence>
<dbReference type="HAMAP" id="MF_00923">
    <property type="entry name" value="OM_assembly_BamB"/>
    <property type="match status" value="1"/>
</dbReference>
<evidence type="ECO:0000256" key="4">
    <source>
        <dbReference type="HAMAP-Rule" id="MF_00923"/>
    </source>
</evidence>
<evidence type="ECO:0000259" key="5">
    <source>
        <dbReference type="Pfam" id="PF13360"/>
    </source>
</evidence>
<keyword evidence="4" id="KW-0564">Palmitate</keyword>
<keyword evidence="1 4" id="KW-0732">Signal</keyword>
<accession>A0ABW8D484</accession>
<dbReference type="InterPro" id="IPR017687">
    <property type="entry name" value="BamB"/>
</dbReference>
<dbReference type="Gene3D" id="2.130.10.10">
    <property type="entry name" value="YVTN repeat-like/Quinoprotein amine dehydrogenase"/>
    <property type="match status" value="1"/>
</dbReference>
<dbReference type="Pfam" id="PF13360">
    <property type="entry name" value="PQQ_2"/>
    <property type="match status" value="1"/>
</dbReference>
<comment type="subunit">
    <text evidence="4">Part of the Bam complex.</text>
</comment>
<keyword evidence="2 4" id="KW-0472">Membrane</keyword>
<dbReference type="PANTHER" id="PTHR34512">
    <property type="entry name" value="CELL SURFACE PROTEIN"/>
    <property type="match status" value="1"/>
</dbReference>
<dbReference type="PANTHER" id="PTHR34512:SF30">
    <property type="entry name" value="OUTER MEMBRANE PROTEIN ASSEMBLY FACTOR BAMB"/>
    <property type="match status" value="1"/>
</dbReference>
<name>A0ABW8D484_9GAMM</name>
<evidence type="ECO:0000256" key="2">
    <source>
        <dbReference type="ARBA" id="ARBA00023136"/>
    </source>
</evidence>
<dbReference type="InterPro" id="IPR018391">
    <property type="entry name" value="PQQ_b-propeller_rpt"/>
</dbReference>
<evidence type="ECO:0000313" key="7">
    <source>
        <dbReference type="Proteomes" id="UP001615550"/>
    </source>
</evidence>
<dbReference type="EMBL" id="JBGORX010000001">
    <property type="protein sequence ID" value="MFJ1267493.1"/>
    <property type="molecule type" value="Genomic_DNA"/>
</dbReference>
<feature type="domain" description="Pyrrolo-quinoline quinone repeat" evidence="5">
    <location>
        <begin position="80"/>
        <end position="311"/>
    </location>
</feature>